<dbReference type="KEGG" id="bfc:BacF7301_01475"/>
<evidence type="ECO:0000313" key="2">
    <source>
        <dbReference type="Proteomes" id="UP000501780"/>
    </source>
</evidence>
<dbReference type="AlphaFoldDB" id="A0A6H0KIP4"/>
<evidence type="ECO:0000313" key="1">
    <source>
        <dbReference type="EMBL" id="QIU92901.1"/>
    </source>
</evidence>
<proteinExistence type="predicted"/>
<dbReference type="EMBL" id="CP050831">
    <property type="protein sequence ID" value="QIU92901.1"/>
    <property type="molecule type" value="Genomic_DNA"/>
</dbReference>
<protein>
    <submittedName>
        <fullName evidence="1">Uncharacterized protein</fullName>
    </submittedName>
</protein>
<dbReference type="RefSeq" id="WP_167959653.1">
    <property type="nucleotide sequence ID" value="NZ_CP050831.1"/>
</dbReference>
<gene>
    <name evidence="1" type="ORF">BacF7301_01475</name>
</gene>
<accession>A0A6H0KIP4</accession>
<keyword evidence="2" id="KW-1185">Reference proteome</keyword>
<reference evidence="1 2" key="1">
    <citation type="submission" date="2020-03" db="EMBL/GenBank/DDBJ databases">
        <title>Genomic analysis of Bacteroides faecium CBA7301.</title>
        <authorList>
            <person name="Kim J."/>
            <person name="Roh S.W."/>
        </authorList>
    </citation>
    <scope>NUCLEOTIDE SEQUENCE [LARGE SCALE GENOMIC DNA]</scope>
    <source>
        <strain evidence="1 2">CBA7301</strain>
    </source>
</reference>
<dbReference type="Proteomes" id="UP000501780">
    <property type="component" value="Chromosome"/>
</dbReference>
<sequence>MNVIFYTCLFGNKNLPEINDKIIYSYLVYKSISEIESVFDYEGSFNQETLMEYFDEYNYSTLYEISPYKIAKDLSLSINTVKARLRYLIHSNILDCDNNIYILPKIKNSTYFKLEMETGLKGNDLVVYSFLLGKAERFHGKITTYNGIQCKELGMSKKNYEKVLCSLSQKGFIYRDKNNALLIN</sequence>
<name>A0A6H0KIP4_9BACE</name>
<organism evidence="1 2">
    <name type="scientific">Bacteroides faecium</name>
    <dbReference type="NCBI Taxonomy" id="2715212"/>
    <lineage>
        <taxon>Bacteria</taxon>
        <taxon>Pseudomonadati</taxon>
        <taxon>Bacteroidota</taxon>
        <taxon>Bacteroidia</taxon>
        <taxon>Bacteroidales</taxon>
        <taxon>Bacteroidaceae</taxon>
        <taxon>Bacteroides</taxon>
    </lineage>
</organism>